<dbReference type="GO" id="GO:0005524">
    <property type="term" value="F:ATP binding"/>
    <property type="evidence" value="ECO:0007669"/>
    <property type="project" value="UniProtKB-KW"/>
</dbReference>
<feature type="transmembrane region" description="Helical" evidence="11">
    <location>
        <begin position="556"/>
        <end position="576"/>
    </location>
</feature>
<evidence type="ECO:0000256" key="11">
    <source>
        <dbReference type="SAM" id="Phobius"/>
    </source>
</evidence>
<feature type="transmembrane region" description="Helical" evidence="11">
    <location>
        <begin position="1238"/>
        <end position="1262"/>
    </location>
</feature>
<evidence type="ECO:0000256" key="3">
    <source>
        <dbReference type="ARBA" id="ARBA00022448"/>
    </source>
</evidence>
<evidence type="ECO:0000256" key="1">
    <source>
        <dbReference type="ARBA" id="ARBA00004141"/>
    </source>
</evidence>
<keyword evidence="9 11" id="KW-0472">Membrane</keyword>
<feature type="transmembrane region" description="Helical" evidence="11">
    <location>
        <begin position="1299"/>
        <end position="1319"/>
    </location>
</feature>
<feature type="transmembrane region" description="Helical" evidence="11">
    <location>
        <begin position="2639"/>
        <end position="2656"/>
    </location>
</feature>
<comment type="caution">
    <text evidence="13">The sequence shown here is derived from an EMBL/GenBank/DDBJ whole genome shotgun (WGS) entry which is preliminary data.</text>
</comment>
<accession>A0A445BQG0</accession>
<dbReference type="PANTHER" id="PTHR48040">
    <property type="entry name" value="PLEIOTROPIC DRUG RESISTANCE PROTEIN 1-LIKE ISOFORM X1"/>
    <property type="match status" value="1"/>
</dbReference>
<dbReference type="FunFam" id="3.40.50.300:FF:000179">
    <property type="entry name" value="ABC transporter G family member 34"/>
    <property type="match status" value="2"/>
</dbReference>
<feature type="domain" description="ABC transporter" evidence="12">
    <location>
        <begin position="801"/>
        <end position="1053"/>
    </location>
</feature>
<keyword evidence="8 11" id="KW-1133">Transmembrane helix</keyword>
<dbReference type="FunFam" id="3.40.50.300:FF:000059">
    <property type="entry name" value="ABC transporter G family member 40"/>
    <property type="match status" value="2"/>
</dbReference>
<dbReference type="SUPFAM" id="SSF52540">
    <property type="entry name" value="P-loop containing nucleoside triphosphate hydrolases"/>
    <property type="match status" value="4"/>
</dbReference>
<dbReference type="Proteomes" id="UP000289738">
    <property type="component" value="Chromosome A09"/>
</dbReference>
<feature type="transmembrane region" description="Helical" evidence="11">
    <location>
        <begin position="1203"/>
        <end position="1226"/>
    </location>
</feature>
<feature type="transmembrane region" description="Helical" evidence="11">
    <location>
        <begin position="1891"/>
        <end position="1920"/>
    </location>
</feature>
<dbReference type="InterPro" id="IPR003439">
    <property type="entry name" value="ABC_transporter-like_ATP-bd"/>
</dbReference>
<evidence type="ECO:0000259" key="12">
    <source>
        <dbReference type="PROSITE" id="PS50893"/>
    </source>
</evidence>
<feature type="transmembrane region" description="Helical" evidence="11">
    <location>
        <begin position="523"/>
        <end position="544"/>
    </location>
</feature>
<keyword evidence="5" id="KW-0677">Repeat</keyword>
<dbReference type="Pfam" id="PF08370">
    <property type="entry name" value="PDR_assoc"/>
    <property type="match status" value="1"/>
</dbReference>
<keyword evidence="3" id="KW-0813">Transport</keyword>
<evidence type="ECO:0000256" key="9">
    <source>
        <dbReference type="ARBA" id="ARBA00023136"/>
    </source>
</evidence>
<dbReference type="Pfam" id="PF19055">
    <property type="entry name" value="ABC2_membrane_7"/>
    <property type="match status" value="1"/>
</dbReference>
<keyword evidence="6" id="KW-0547">Nucleotide-binding</keyword>
<sequence>MEGSDIYRASNTLRTRSSTLWRNRTAKEVFSNEREEEEDDEEALKWASLEKLPTYNRLRKGLLTTSRGVANEIDITELGFQDRQKLLDRLIKVAEEDNENFLLKLRERIDRVGIDIPTIEVRFEHLNVEAEAYVGSRAMPTFINFATNLVESVLTFFHILPSKKKQLTILKDVSGIIKPRRMTLLLGPPSSGKTTLLLALSGKLDPSLKVSGKVSYNGHEMNEFVPQRTAAYISQHDVHIGEMTVRETLTFSARCQGVGSRYDLLSELSRREKEAKIKPDVDIDVYMKATATGGQEASLVTDYVLKILGLDICADTIVGNEMLRGISGGQRKRVTTGEMLVGPTNALFMDEISTGLDSSTTFQIVNSLKQYVHILNGTALISLLQPAPETYELFDDIVLISDGEIVYQGPREHVLDFFEYVGFKCPERKAVADFLQEVTSKKDQEQYWARKDQPYRFITVTEFVEAFQSFHVGRRMGDELATPFDKSLNHPAALTTNKYGISKKELLKANFSREYLLMKRNSFVYIFKLFQLTLIAIIEMTLFLRTKMHRESVIDGMVYSGALFFSVVMVMFNGMAEISMTIAKLPVYYKQRDHLFYPSWAYAIPNWILKIPISLLEVADWIILTYYVIGYDPNIWRFLKQYLVLFLASQMASSLFRAIAAIGRNLIVANTFGSFALLAVFVLGGFVLSRKDINDGWIWGFWISPMMYAQNAIVVNEFLGNSWNKFTPNSNKTLGVQSLEAPFEKQQATIIDEPEGKTSNGIAQEVQLPRIESSTRVSASSKSSNNGKKKGMVLPFEPHSITFDQVVYSVDMPQEMKNQGVVEDRLVLLKGVSGAFRPGVLTALMGVSGAGKTTLMDVLAGRKTGGYIDGSIKISGYPKKQETFARISGYCEQTDIHSPHVTVYESLLYSAWLRLPIEVDSDTRKMFIEEVMELVELNLLRNSLVGLAGVNGLSTEQRKRLTIAVELVANPSIIFMDEPTSGLDARAAAIVMRTVRNTVDTGRTVVCTIHQPSIDIFEAFDELFLLKRGGQEIYAGPLGRHSSQLIKYFESIDGVSKIKDGYNPATWMLEVTTPAQELNLGVDFHERYRNSDLYRRNKNLIAELGNPAPASKDLYFQTQYSQPFLVQCLACLWKQHWSYWRNPPYTAVRSSSQDLSNAMGSMYVAVLFIGIQNSASVQPVVAIERTVFYRERAAGMYSALPYAIAQVMIELPYIFAQAITYGVIVYAMIGFEWNVKKFFWYLFFMYFTFCYFTFYGMMAVAATPNHHIGSIVAAAFYGIWNIFSGFVIPHTRMPVWWKWYYWVCPVSWTLYGLVASQFGDITHVMESEHVSVQDFIRIMEGSDIYRGSNSVRSSSFRLRRNRTTSSENVFSKASSCEEEDDEEALKWASLEKLPTYNRLRKGLLATSRGVANEIDITELGFQDRQKLLDRLIKVAEEDNENFLLKLRERIDRVGLNIPTVEVRFEHLNVEAEVLVGSRAMPTFLNFAINLVESVLTFLHIMSSKKKQVTIFKDVSGIIKPNRMTLLLGPPSSGKTTLLLALSGKLDPSLKVSGKVSYNGHEMNEFVPQRTAAYISQHDVHIGEMTVRETLTFSARCQGVGSRYDLLSELSRREKEAKIKPDSDIDVYMKATTIGGQEASLVTDYVLKILGLDICANTMVGNEMLRGISGGQRKRVTIGEMLVGPANALFMDEISTGLDSSTTFQIVNSLKQYVHILNGTAFISLLQPTPETYQLFDDIVLISDGEIIYQGPRQHVLDFFQCMGFNCPERKSVADFLQEVTSKKDQEQYWSQRDKPYNFISATQFAEAFQSFHVGKGMVDELSIPFDKSMNHRAALTTKKYGTNLKELVKANISREYLLLKRNSFVTMIAIITMTLFLRTKMHRDSIDDGSVYFGALYFSLSMLTVLGISEISMASAKLAVLYKQRDLLFYPSWAYAIPTWILKIPLSFLDVANWVFLTYYVIGYDSNVGRFFKQYLVLFLTSQMASGLFRAVAALSRNNVIVANTFGATIGVIILLLGGFILSRKNIKDWWIWGYWISPITYGLNAIMVNEFLGKSWHKFTQNSNKTLGVQALESHGFFTRAYWYWIGVGVLIGYIFLFNILYTMALTYLTPFENQRATRIEQEEGNATNDIAQEVELPHIVYIKMHINQTLYYCLEEGSRRVNASNNSSNGRRRKGMVLPFEPHSITFDEVVYSVDMPQEMKDQGVIEDRLVLLKGVSGAFRPGVLTALMGVTGAGKTTLMDVLAGRKTGGYIDGSIKISGYPKKQETFARISGYCEQNDIHSPHITVYESLFYSAWLRLSVKIDSNNKKMFIEEVMELVELNLLRNSLVGLPGVSGLSIEQRKRLTIAVELVANPSIIFMDEPTSGLDARAAAIVMRTIRNIVDTGRTILCTIHQPNIDIFEAFDELFLLKRGGQEIYVGPLGHHSSQLIKYFESIDGVTKIKDGHNPATWMLEATSSAKELNLGVDFHEIYKNSDLYRRNKEMIAELGNPGPDSNDLHFPNKYAQPFWVQFLACLWKQYWSYWRNPSYTAIRFFTTIILAFIFGTIFWNLGGKYSNKQDLSNAMGSIYIAYASSVQPVVAIERVVFYRENAAGMYSALPYANAQVLIELPYILAQATVYGVMTYAMIGFEWTPGKFFWYLFFMYFAFCYYTFYGMMTVALTPNRHVASIVASSFYAIWNLFSGFIIPSPRIPVWWKWYYWACPVSWTLYGAVASQFGDITHIMESEHVSVQDFIRSYYGFKHDFVGVCAIVVFGFAMLFALIFAIAIKVLNFQRR</sequence>
<dbReference type="CDD" id="cd03233">
    <property type="entry name" value="ABCG_PDR_domain1"/>
    <property type="match status" value="2"/>
</dbReference>
<evidence type="ECO:0000256" key="2">
    <source>
        <dbReference type="ARBA" id="ARBA00006012"/>
    </source>
</evidence>
<dbReference type="CDD" id="cd03232">
    <property type="entry name" value="ABCG_PDR_domain2"/>
    <property type="match status" value="2"/>
</dbReference>
<comment type="similarity">
    <text evidence="2">Belongs to the ABC transporter superfamily. ABCG family. PDR (TC 3.A.1.205) subfamily.</text>
</comment>
<dbReference type="SMART" id="SM00382">
    <property type="entry name" value="AAA"/>
    <property type="match status" value="4"/>
</dbReference>
<dbReference type="STRING" id="3818.A0A445BQG0"/>
<feature type="transmembrane region" description="Helical" evidence="11">
    <location>
        <begin position="1268"/>
        <end position="1287"/>
    </location>
</feature>
<feature type="transmembrane region" description="Helical" evidence="11">
    <location>
        <begin position="1863"/>
        <end position="1879"/>
    </location>
</feature>
<feature type="transmembrane region" description="Helical" evidence="11">
    <location>
        <begin position="1940"/>
        <end position="1963"/>
    </location>
</feature>
<feature type="transmembrane region" description="Helical" evidence="11">
    <location>
        <begin position="2001"/>
        <end position="2023"/>
    </location>
</feature>
<feature type="transmembrane region" description="Helical" evidence="11">
    <location>
        <begin position="666"/>
        <end position="688"/>
    </location>
</feature>
<feature type="region of interest" description="Disordered" evidence="10">
    <location>
        <begin position="771"/>
        <end position="791"/>
    </location>
</feature>
<dbReference type="InterPro" id="IPR043926">
    <property type="entry name" value="ABCG_dom"/>
</dbReference>
<feature type="domain" description="ABC transporter" evidence="12">
    <location>
        <begin position="2187"/>
        <end position="2439"/>
    </location>
</feature>
<dbReference type="GO" id="GO:0016020">
    <property type="term" value="C:membrane"/>
    <property type="evidence" value="ECO:0007669"/>
    <property type="project" value="UniProtKB-SubCell"/>
</dbReference>
<feature type="transmembrane region" description="Helical" evidence="11">
    <location>
        <begin position="2612"/>
        <end position="2632"/>
    </location>
</feature>
<dbReference type="Pfam" id="PF00005">
    <property type="entry name" value="ABC_tran"/>
    <property type="match status" value="4"/>
</dbReference>
<evidence type="ECO:0000313" key="13">
    <source>
        <dbReference type="EMBL" id="RYR40871.1"/>
    </source>
</evidence>
<evidence type="ECO:0000256" key="7">
    <source>
        <dbReference type="ARBA" id="ARBA00022840"/>
    </source>
</evidence>
<dbReference type="InterPro" id="IPR013525">
    <property type="entry name" value="ABC2_TM"/>
</dbReference>
<dbReference type="Pfam" id="PF01061">
    <property type="entry name" value="ABC2_membrane"/>
    <property type="match status" value="4"/>
</dbReference>
<evidence type="ECO:0000256" key="10">
    <source>
        <dbReference type="SAM" id="MobiDB-lite"/>
    </source>
</evidence>
<dbReference type="GO" id="GO:0016887">
    <property type="term" value="F:ATP hydrolysis activity"/>
    <property type="evidence" value="ECO:0007669"/>
    <property type="project" value="InterPro"/>
</dbReference>
<proteinExistence type="inferred from homology"/>
<evidence type="ECO:0000256" key="8">
    <source>
        <dbReference type="ARBA" id="ARBA00022989"/>
    </source>
</evidence>
<feature type="domain" description="ABC transporter" evidence="12">
    <location>
        <begin position="154"/>
        <end position="427"/>
    </location>
</feature>
<organism evidence="13 14">
    <name type="scientific">Arachis hypogaea</name>
    <name type="common">Peanut</name>
    <dbReference type="NCBI Taxonomy" id="3818"/>
    <lineage>
        <taxon>Eukaryota</taxon>
        <taxon>Viridiplantae</taxon>
        <taxon>Streptophyta</taxon>
        <taxon>Embryophyta</taxon>
        <taxon>Tracheophyta</taxon>
        <taxon>Spermatophyta</taxon>
        <taxon>Magnoliopsida</taxon>
        <taxon>eudicotyledons</taxon>
        <taxon>Gunneridae</taxon>
        <taxon>Pentapetalae</taxon>
        <taxon>rosids</taxon>
        <taxon>fabids</taxon>
        <taxon>Fabales</taxon>
        <taxon>Fabaceae</taxon>
        <taxon>Papilionoideae</taxon>
        <taxon>50 kb inversion clade</taxon>
        <taxon>dalbergioids sensu lato</taxon>
        <taxon>Dalbergieae</taxon>
        <taxon>Pterocarpus clade</taxon>
        <taxon>Arachis</taxon>
    </lineage>
</organism>
<evidence type="ECO:0000256" key="5">
    <source>
        <dbReference type="ARBA" id="ARBA00022737"/>
    </source>
</evidence>
<feature type="transmembrane region" description="Helical" evidence="11">
    <location>
        <begin position="2030"/>
        <end position="2049"/>
    </location>
</feature>
<feature type="domain" description="ABC transporter" evidence="12">
    <location>
        <begin position="1495"/>
        <end position="1768"/>
    </location>
</feature>
<dbReference type="Pfam" id="PF14510">
    <property type="entry name" value="ABC_trans_N"/>
    <property type="match status" value="2"/>
</dbReference>
<feature type="transmembrane region" description="Helical" evidence="11">
    <location>
        <begin position="2083"/>
        <end position="2110"/>
    </location>
</feature>
<dbReference type="InterPro" id="IPR017871">
    <property type="entry name" value="ABC_transporter-like_CS"/>
</dbReference>
<feature type="transmembrane region" description="Helical" evidence="11">
    <location>
        <begin position="1975"/>
        <end position="1995"/>
    </location>
</feature>
<dbReference type="Gene3D" id="3.40.50.300">
    <property type="entry name" value="P-loop containing nucleotide triphosphate hydrolases"/>
    <property type="match status" value="4"/>
</dbReference>
<keyword evidence="7" id="KW-0067">ATP-binding</keyword>
<feature type="transmembrane region" description="Helical" evidence="11">
    <location>
        <begin position="2668"/>
        <end position="2688"/>
    </location>
</feature>
<protein>
    <recommendedName>
        <fullName evidence="12">ABC transporter domain-containing protein</fullName>
    </recommendedName>
</protein>
<feature type="transmembrane region" description="Helical" evidence="11">
    <location>
        <begin position="2747"/>
        <end position="2770"/>
    </location>
</feature>
<evidence type="ECO:0000256" key="6">
    <source>
        <dbReference type="ARBA" id="ARBA00022741"/>
    </source>
</evidence>
<evidence type="ECO:0000313" key="14">
    <source>
        <dbReference type="Proteomes" id="UP000289738"/>
    </source>
</evidence>
<dbReference type="GO" id="GO:0140359">
    <property type="term" value="F:ABC-type transporter activity"/>
    <property type="evidence" value="ECO:0007669"/>
    <property type="project" value="InterPro"/>
</dbReference>
<dbReference type="InterPro" id="IPR027417">
    <property type="entry name" value="P-loop_NTPase"/>
</dbReference>
<keyword evidence="14" id="KW-1185">Reference proteome</keyword>
<feature type="transmembrane region" description="Helical" evidence="11">
    <location>
        <begin position="2533"/>
        <end position="2553"/>
    </location>
</feature>
<dbReference type="InterPro" id="IPR029481">
    <property type="entry name" value="ABC_trans_N"/>
</dbReference>
<dbReference type="InterPro" id="IPR034001">
    <property type="entry name" value="ABCG_PDR_1"/>
</dbReference>
<name>A0A445BQG0_ARAHY</name>
<dbReference type="InterPro" id="IPR003593">
    <property type="entry name" value="AAA+_ATPase"/>
</dbReference>
<feature type="transmembrane region" description="Helical" evidence="11">
    <location>
        <begin position="641"/>
        <end position="660"/>
    </location>
</feature>
<dbReference type="EMBL" id="SDMP01000009">
    <property type="protein sequence ID" value="RYR40871.1"/>
    <property type="molecule type" value="Genomic_DNA"/>
</dbReference>
<dbReference type="PROSITE" id="PS00211">
    <property type="entry name" value="ABC_TRANSPORTER_1"/>
    <property type="match status" value="1"/>
</dbReference>
<dbReference type="PANTHER" id="PTHR48040:SF20">
    <property type="entry name" value="PLEIOTROPIC DRUG RESISTANCE PROTEIN 1"/>
    <property type="match status" value="1"/>
</dbReference>
<dbReference type="PROSITE" id="PS50893">
    <property type="entry name" value="ABC_TRANSPORTER_2"/>
    <property type="match status" value="4"/>
</dbReference>
<comment type="subcellular location">
    <subcellularLocation>
        <location evidence="1">Membrane</location>
        <topology evidence="1">Multi-pass membrane protein</topology>
    </subcellularLocation>
</comment>
<evidence type="ECO:0000256" key="4">
    <source>
        <dbReference type="ARBA" id="ARBA00022692"/>
    </source>
</evidence>
<gene>
    <name evidence="13" type="ORF">Ahy_A09g046616</name>
</gene>
<dbReference type="InterPro" id="IPR013581">
    <property type="entry name" value="PDR_assoc"/>
</dbReference>
<keyword evidence="4 11" id="KW-0812">Transmembrane</keyword>
<reference evidence="13 14" key="1">
    <citation type="submission" date="2019-01" db="EMBL/GenBank/DDBJ databases">
        <title>Sequencing of cultivated peanut Arachis hypogaea provides insights into genome evolution and oil improvement.</title>
        <authorList>
            <person name="Chen X."/>
        </authorList>
    </citation>
    <scope>NUCLEOTIDE SEQUENCE [LARGE SCALE GENOMIC DNA]</scope>
    <source>
        <strain evidence="14">cv. Fuhuasheng</strain>
        <tissue evidence="13">Leaves</tissue>
    </source>
</reference>
<dbReference type="InterPro" id="IPR034003">
    <property type="entry name" value="ABCG_PDR_2"/>
</dbReference>
<feature type="transmembrane region" description="Helical" evidence="11">
    <location>
        <begin position="607"/>
        <end position="629"/>
    </location>
</feature>